<name>A0AAN9MWN3_CANGL</name>
<keyword evidence="1" id="KW-0472">Membrane</keyword>
<dbReference type="PANTHER" id="PTHR33133:SF7">
    <property type="entry name" value="F26K24.10 PROTEIN-RELATED"/>
    <property type="match status" value="1"/>
</dbReference>
<feature type="transmembrane region" description="Helical" evidence="1">
    <location>
        <begin position="232"/>
        <end position="255"/>
    </location>
</feature>
<feature type="transmembrane region" description="Helical" evidence="1">
    <location>
        <begin position="141"/>
        <end position="166"/>
    </location>
</feature>
<accession>A0AAN9MWN3</accession>
<reference evidence="2 3" key="1">
    <citation type="submission" date="2024-01" db="EMBL/GenBank/DDBJ databases">
        <title>The genomes of 5 underutilized Papilionoideae crops provide insights into root nodulation and disease resistanc.</title>
        <authorList>
            <person name="Jiang F."/>
        </authorList>
    </citation>
    <scope>NUCLEOTIDE SEQUENCE [LARGE SCALE GENOMIC DNA]</scope>
    <source>
        <strain evidence="2">LVBAO_FW01</strain>
        <tissue evidence="2">Leaves</tissue>
    </source>
</reference>
<feature type="transmembrane region" description="Helical" evidence="1">
    <location>
        <begin position="267"/>
        <end position="286"/>
    </location>
</feature>
<evidence type="ECO:0000256" key="1">
    <source>
        <dbReference type="SAM" id="Phobius"/>
    </source>
</evidence>
<gene>
    <name evidence="2" type="ORF">VNO77_04511</name>
</gene>
<dbReference type="PANTHER" id="PTHR33133">
    <property type="entry name" value="OS08G0107100 PROTEIN-RELATED"/>
    <property type="match status" value="1"/>
</dbReference>
<dbReference type="Proteomes" id="UP001367508">
    <property type="component" value="Unassembled WGS sequence"/>
</dbReference>
<protein>
    <submittedName>
        <fullName evidence="2">Uncharacterized protein</fullName>
    </submittedName>
</protein>
<keyword evidence="1" id="KW-0812">Transmembrane</keyword>
<keyword evidence="3" id="KW-1185">Reference proteome</keyword>
<dbReference type="AlphaFoldDB" id="A0AAN9MWN3"/>
<feature type="transmembrane region" description="Helical" evidence="1">
    <location>
        <begin position="178"/>
        <end position="196"/>
    </location>
</feature>
<evidence type="ECO:0000313" key="2">
    <source>
        <dbReference type="EMBL" id="KAK7362400.1"/>
    </source>
</evidence>
<dbReference type="EMBL" id="JAYMYQ010000001">
    <property type="protein sequence ID" value="KAK7362400.1"/>
    <property type="molecule type" value="Genomic_DNA"/>
</dbReference>
<sequence length="338" mass="37020">MATPTATASLSLWAILSESKRIINAHSRHFLALSVIFLLPLSFSLIVSPFLFPLLLSPSHSSHIHILLRFSQPQPDNPPQNPSLPFSISFSLPLLLFFLFLLLFSLCALASITHSVFHGFFGRPVKLLSAILSIPSSFSPLLATSILSHLILFSLSLSLPLLALLLDQLGVAISLSSPIFLTASALLLFALVFAVIYLRVSWTLASVIVIAESTWGLQPLRRSASLMKGMKGVGASSFFFFASLQGLLLWSTSVLVVGSDGWAWKDWAFVVQIVLTSTLLMLLMLYNAAADTVLYMYCKAVHGELAFEIAEEFAWQYVSLPFDEGKVPHVVSVVNVRV</sequence>
<feature type="transmembrane region" description="Helical" evidence="1">
    <location>
        <begin position="94"/>
        <end position="121"/>
    </location>
</feature>
<evidence type="ECO:0000313" key="3">
    <source>
        <dbReference type="Proteomes" id="UP001367508"/>
    </source>
</evidence>
<comment type="caution">
    <text evidence="2">The sequence shown here is derived from an EMBL/GenBank/DDBJ whole genome shotgun (WGS) entry which is preliminary data.</text>
</comment>
<keyword evidence="1" id="KW-1133">Transmembrane helix</keyword>
<organism evidence="2 3">
    <name type="scientific">Canavalia gladiata</name>
    <name type="common">Sword bean</name>
    <name type="synonym">Dolichos gladiatus</name>
    <dbReference type="NCBI Taxonomy" id="3824"/>
    <lineage>
        <taxon>Eukaryota</taxon>
        <taxon>Viridiplantae</taxon>
        <taxon>Streptophyta</taxon>
        <taxon>Embryophyta</taxon>
        <taxon>Tracheophyta</taxon>
        <taxon>Spermatophyta</taxon>
        <taxon>Magnoliopsida</taxon>
        <taxon>eudicotyledons</taxon>
        <taxon>Gunneridae</taxon>
        <taxon>Pentapetalae</taxon>
        <taxon>rosids</taxon>
        <taxon>fabids</taxon>
        <taxon>Fabales</taxon>
        <taxon>Fabaceae</taxon>
        <taxon>Papilionoideae</taxon>
        <taxon>50 kb inversion clade</taxon>
        <taxon>NPAAA clade</taxon>
        <taxon>indigoferoid/millettioid clade</taxon>
        <taxon>Phaseoleae</taxon>
        <taxon>Canavalia</taxon>
    </lineage>
</organism>
<feature type="transmembrane region" description="Helical" evidence="1">
    <location>
        <begin position="31"/>
        <end position="56"/>
    </location>
</feature>
<proteinExistence type="predicted"/>